<reference evidence="1 2" key="1">
    <citation type="submission" date="2024-03" db="EMBL/GenBank/DDBJ databases">
        <title>A high-quality draft genome sequence of Diaporthe vaccinii, a causative agent of upright dieback and viscid rot disease in cranberry plants.</title>
        <authorList>
            <person name="Sarrasin M."/>
            <person name="Lang B.F."/>
            <person name="Burger G."/>
        </authorList>
    </citation>
    <scope>NUCLEOTIDE SEQUENCE [LARGE SCALE GENOMIC DNA]</scope>
    <source>
        <strain evidence="1 2">IS7</strain>
    </source>
</reference>
<accession>A0ABR4E2W9</accession>
<proteinExistence type="predicted"/>
<evidence type="ECO:0000313" key="2">
    <source>
        <dbReference type="Proteomes" id="UP001600888"/>
    </source>
</evidence>
<comment type="caution">
    <text evidence="1">The sequence shown here is derived from an EMBL/GenBank/DDBJ whole genome shotgun (WGS) entry which is preliminary data.</text>
</comment>
<organism evidence="1 2">
    <name type="scientific">Diaporthe vaccinii</name>
    <dbReference type="NCBI Taxonomy" id="105482"/>
    <lineage>
        <taxon>Eukaryota</taxon>
        <taxon>Fungi</taxon>
        <taxon>Dikarya</taxon>
        <taxon>Ascomycota</taxon>
        <taxon>Pezizomycotina</taxon>
        <taxon>Sordariomycetes</taxon>
        <taxon>Sordariomycetidae</taxon>
        <taxon>Diaporthales</taxon>
        <taxon>Diaporthaceae</taxon>
        <taxon>Diaporthe</taxon>
        <taxon>Diaporthe eres species complex</taxon>
    </lineage>
</organism>
<protein>
    <submittedName>
        <fullName evidence="1">Uncharacterized protein</fullName>
    </submittedName>
</protein>
<dbReference type="Proteomes" id="UP001600888">
    <property type="component" value="Unassembled WGS sequence"/>
</dbReference>
<dbReference type="EMBL" id="JBAWTH010000109">
    <property type="protein sequence ID" value="KAL2276731.1"/>
    <property type="molecule type" value="Genomic_DNA"/>
</dbReference>
<evidence type="ECO:0000313" key="1">
    <source>
        <dbReference type="EMBL" id="KAL2276731.1"/>
    </source>
</evidence>
<sequence>MFPLITENIPSVVSWGILCLPCIPARQPILMNSHGISKTVQTKEICAAVVVAAPACLSFLCAPQSNRQRV</sequence>
<name>A0ABR4E2W9_9PEZI</name>
<gene>
    <name evidence="1" type="ORF">FJTKL_00514</name>
</gene>
<keyword evidence="2" id="KW-1185">Reference proteome</keyword>